<feature type="transmembrane region" description="Helical" evidence="1">
    <location>
        <begin position="188"/>
        <end position="206"/>
    </location>
</feature>
<dbReference type="PROSITE" id="PS51857">
    <property type="entry name" value="CSD_2"/>
    <property type="match status" value="1"/>
</dbReference>
<dbReference type="PANTHER" id="PTHR12962">
    <property type="entry name" value="CALCIUM-REGULATED HEAT STABLE PROTEIN CRHSP-24-RELATED"/>
    <property type="match status" value="1"/>
</dbReference>
<reference evidence="3 4" key="1">
    <citation type="submission" date="2018-06" db="EMBL/GenBank/DDBJ databases">
        <authorList>
            <consortium name="Pathogen Informatics"/>
            <person name="Doyle S."/>
        </authorList>
    </citation>
    <scope>NUCLEOTIDE SEQUENCE [LARGE SCALE GENOMIC DNA]</scope>
    <source>
        <strain evidence="3 4">NCTC10717</strain>
    </source>
</reference>
<keyword evidence="1" id="KW-0472">Membrane</keyword>
<dbReference type="GO" id="GO:0043488">
    <property type="term" value="P:regulation of mRNA stability"/>
    <property type="evidence" value="ECO:0007669"/>
    <property type="project" value="TreeGrafter"/>
</dbReference>
<dbReference type="InterPro" id="IPR010718">
    <property type="entry name" value="DUF1294"/>
</dbReference>
<evidence type="ECO:0000313" key="3">
    <source>
        <dbReference type="EMBL" id="SUO95966.1"/>
    </source>
</evidence>
<feature type="transmembrane region" description="Helical" evidence="1">
    <location>
        <begin position="105"/>
        <end position="138"/>
    </location>
</feature>
<dbReference type="OrthoDB" id="72963at2"/>
<gene>
    <name evidence="3" type="ORF">NCTC10717_00805</name>
</gene>
<keyword evidence="4" id="KW-1185">Reference proteome</keyword>
<organism evidence="3 4">
    <name type="scientific">Suttonella indologenes</name>
    <dbReference type="NCBI Taxonomy" id="13276"/>
    <lineage>
        <taxon>Bacteria</taxon>
        <taxon>Pseudomonadati</taxon>
        <taxon>Pseudomonadota</taxon>
        <taxon>Gammaproteobacteria</taxon>
        <taxon>Cardiobacteriales</taxon>
        <taxon>Cardiobacteriaceae</taxon>
        <taxon>Suttonella</taxon>
    </lineage>
</organism>
<dbReference type="GO" id="GO:0003730">
    <property type="term" value="F:mRNA 3'-UTR binding"/>
    <property type="evidence" value="ECO:0007669"/>
    <property type="project" value="TreeGrafter"/>
</dbReference>
<dbReference type="EMBL" id="UHIA01000004">
    <property type="protein sequence ID" value="SUO95966.1"/>
    <property type="molecule type" value="Genomic_DNA"/>
</dbReference>
<proteinExistence type="predicted"/>
<dbReference type="InterPro" id="IPR012340">
    <property type="entry name" value="NA-bd_OB-fold"/>
</dbReference>
<feature type="domain" description="CSD" evidence="2">
    <location>
        <begin position="16"/>
        <end position="80"/>
    </location>
</feature>
<evidence type="ECO:0000256" key="1">
    <source>
        <dbReference type="SAM" id="Phobius"/>
    </source>
</evidence>
<keyword evidence="1" id="KW-1133">Transmembrane helix</keyword>
<evidence type="ECO:0000259" key="2">
    <source>
        <dbReference type="PROSITE" id="PS51857"/>
    </source>
</evidence>
<dbReference type="GO" id="GO:0005737">
    <property type="term" value="C:cytoplasm"/>
    <property type="evidence" value="ECO:0007669"/>
    <property type="project" value="TreeGrafter"/>
</dbReference>
<dbReference type="SUPFAM" id="SSF50249">
    <property type="entry name" value="Nucleic acid-binding proteins"/>
    <property type="match status" value="1"/>
</dbReference>
<keyword evidence="1" id="KW-0812">Transmembrane</keyword>
<name>A0A380MV89_9GAMM</name>
<dbReference type="Pfam" id="PF06961">
    <property type="entry name" value="DUF1294"/>
    <property type="match status" value="1"/>
</dbReference>
<dbReference type="Gene3D" id="2.40.50.140">
    <property type="entry name" value="Nucleic acid-binding proteins"/>
    <property type="match status" value="1"/>
</dbReference>
<sequence>MALFLHSKPPPRTDAVYRGEIVHWNDMKGFGFIKTTEDEPNIFFHISNFAYEQRRPQKGDRIAFLLEKNKNKIQASRIVLEGHEATLFKNTTHDARKTGPYLFEAAIYAILVCLFYISLSTISAPIAVASFIISLMTVSLYSLDKHAALTDQQRVPEASLHIAALLGGWPGALIARPLLRHKTSKNRFIIFFWMSVVVNFACLYVITWKFTPIVLY</sequence>
<dbReference type="AlphaFoldDB" id="A0A380MV89"/>
<dbReference type="PANTHER" id="PTHR12962:SF1">
    <property type="entry name" value="COLD SHOCK DOMAIN-CONTAINING PROTEIN CG9705"/>
    <property type="match status" value="1"/>
</dbReference>
<dbReference type="InterPro" id="IPR002059">
    <property type="entry name" value="CSP_DNA-bd"/>
</dbReference>
<protein>
    <submittedName>
        <fullName evidence="3">Protein of uncharacterized function (DUF1294)</fullName>
    </submittedName>
</protein>
<dbReference type="Pfam" id="PF00313">
    <property type="entry name" value="CSD"/>
    <property type="match status" value="1"/>
</dbReference>
<accession>A0A380MV89</accession>
<dbReference type="CDD" id="cd04458">
    <property type="entry name" value="CSP_CDS"/>
    <property type="match status" value="1"/>
</dbReference>
<dbReference type="InterPro" id="IPR052069">
    <property type="entry name" value="Ca-reg_mRNA-binding_domain"/>
</dbReference>
<dbReference type="Proteomes" id="UP000254575">
    <property type="component" value="Unassembled WGS sequence"/>
</dbReference>
<evidence type="ECO:0000313" key="4">
    <source>
        <dbReference type="Proteomes" id="UP000254575"/>
    </source>
</evidence>
<dbReference type="RefSeq" id="WP_115218090.1">
    <property type="nucleotide sequence ID" value="NZ_UHIA01000004.1"/>
</dbReference>